<organism evidence="3 4">
    <name type="scientific">Ancylobacter radicis</name>
    <dbReference type="NCBI Taxonomy" id="2836179"/>
    <lineage>
        <taxon>Bacteria</taxon>
        <taxon>Pseudomonadati</taxon>
        <taxon>Pseudomonadota</taxon>
        <taxon>Alphaproteobacteria</taxon>
        <taxon>Hyphomicrobiales</taxon>
        <taxon>Xanthobacteraceae</taxon>
        <taxon>Ancylobacter</taxon>
    </lineage>
</organism>
<dbReference type="InterPro" id="IPR006315">
    <property type="entry name" value="OM_autotransptr_brl_dom"/>
</dbReference>
<dbReference type="Pfam" id="PF03797">
    <property type="entry name" value="Autotransporter"/>
    <property type="match status" value="1"/>
</dbReference>
<name>A0ABS5RDU9_9HYPH</name>
<dbReference type="SUPFAM" id="SSF103515">
    <property type="entry name" value="Autotransporter"/>
    <property type="match status" value="1"/>
</dbReference>
<evidence type="ECO:0000256" key="1">
    <source>
        <dbReference type="SAM" id="SignalP"/>
    </source>
</evidence>
<dbReference type="RefSeq" id="WP_213757064.1">
    <property type="nucleotide sequence ID" value="NZ_JAHCQH010000022.1"/>
</dbReference>
<evidence type="ECO:0000313" key="3">
    <source>
        <dbReference type="EMBL" id="MBS9479101.1"/>
    </source>
</evidence>
<sequence>MSKFSFRGALLASTAITAFAVVLSGSAARANGYSSLTVSAPPPGQTETLSADDTFYEVYVGVAAGEIGTLIVAPGVTMTTLGAIGFAPYAYGAVIGQDEGSTGTVIVSGTGAAWTDESTFVIVGQFGTGAVQLSAGGSWDTTNVTIGEYETGNGSVSVSGAGTSWTNEFTTIIGGNGTGSVTVSGGAEVTNGETLYIGGGSLPTARYIPSSTGTGSLTVTGTGTTWYNTGGVNIARDPGSTGSLTVENGASFQTYDGSIYAGPGATITVTGPGTTMLLGTRNTTPPVDWTAAAGYFSPDEGATSLISNGATLNADATYIGGGGTEAVTTITVTGAGTTWHNWLNIYVGGTGNGDGGYGAATVSDGAVATAYTAAVGVDAGSVGTLLLTGEGTLFQVLSRDGFSGNFRVGYEGNGTVTVQNGATLTAANLVHIANEVGSVGVLNIGAAEGEAPVAPGTVLGTNGVFFGDGDATLVFNHTSTGLTFNNALSGTGGEIRHLAGVTNFTVDSPDFTGTLNLIGGTAKVNAAIGGMDVNVSSGATLGGNGTIGVLNVASGGIVSPGNSIGTMVVTGDVTFAPGSIYVVELDGAGNSDLITASGQAFLNGATVNLVALDPQASYKSAQVYTIVAATGGVVGTFGAVTTDSLFLTVDVNDLANGINVVISASDDAFTSVAVTPNQIATSAALGTLPQTGASLALYNSILFLTSAGEAQWAYDQLSGEVHASTQSLFMEQSSLIRGALNDRLRAAQGGVGASSGQVVNVVETSSGALAYAAPSPVQVAADMSMPMKAAPALAPVERFALWSTAFGNWGEMDGNSNAAGVSDSTGGFLIGADTLVGEGWRVGVAGGYSYTDFSISGRNSSGSSDNWHIGLYAGNEWGPLALRTGLAYTWQDISTNRSVAFTGYSDSLSADYNAGTV</sequence>
<dbReference type="Gene3D" id="2.40.128.130">
    <property type="entry name" value="Autotransporter beta-domain"/>
    <property type="match status" value="1"/>
</dbReference>
<feature type="non-terminal residue" evidence="3">
    <location>
        <position position="917"/>
    </location>
</feature>
<keyword evidence="4" id="KW-1185">Reference proteome</keyword>
<dbReference type="InterPro" id="IPR005546">
    <property type="entry name" value="Autotransporte_beta"/>
</dbReference>
<reference evidence="3" key="1">
    <citation type="submission" date="2021-05" db="EMBL/GenBank/DDBJ databases">
        <authorList>
            <person name="Sun Q."/>
            <person name="Inoue M."/>
        </authorList>
    </citation>
    <scope>NUCLEOTIDE SEQUENCE</scope>
    <source>
        <strain evidence="3">VKM B-3255</strain>
    </source>
</reference>
<evidence type="ECO:0000259" key="2">
    <source>
        <dbReference type="PROSITE" id="PS51208"/>
    </source>
</evidence>
<dbReference type="NCBIfam" id="TIGR04393">
    <property type="entry name" value="rpt_T5SS_PEPC"/>
    <property type="match status" value="4"/>
</dbReference>
<dbReference type="InterPro" id="IPR011050">
    <property type="entry name" value="Pectin_lyase_fold/virulence"/>
</dbReference>
<evidence type="ECO:0000313" key="4">
    <source>
        <dbReference type="Proteomes" id="UP001166585"/>
    </source>
</evidence>
<dbReference type="PROSITE" id="PS51208">
    <property type="entry name" value="AUTOTRANSPORTER"/>
    <property type="match status" value="1"/>
</dbReference>
<dbReference type="Proteomes" id="UP001166585">
    <property type="component" value="Unassembled WGS sequence"/>
</dbReference>
<protein>
    <submittedName>
        <fullName evidence="3">Autotransporter domain-containing protein</fullName>
    </submittedName>
</protein>
<gene>
    <name evidence="3" type="ORF">KIP89_18490</name>
</gene>
<proteinExistence type="predicted"/>
<keyword evidence="1" id="KW-0732">Signal</keyword>
<dbReference type="SUPFAM" id="SSF51126">
    <property type="entry name" value="Pectin lyase-like"/>
    <property type="match status" value="1"/>
</dbReference>
<feature type="domain" description="Autotransporter" evidence="2">
    <location>
        <begin position="794"/>
        <end position="917"/>
    </location>
</feature>
<comment type="caution">
    <text evidence="3">The sequence shown here is derived from an EMBL/GenBank/DDBJ whole genome shotgun (WGS) entry which is preliminary data.</text>
</comment>
<feature type="chain" id="PRO_5047133442" evidence="1">
    <location>
        <begin position="21"/>
        <end position="917"/>
    </location>
</feature>
<dbReference type="InterPro" id="IPR030895">
    <property type="entry name" value="T5SS_PEPC_rpt"/>
</dbReference>
<feature type="signal peptide" evidence="1">
    <location>
        <begin position="1"/>
        <end position="20"/>
    </location>
</feature>
<dbReference type="NCBIfam" id="TIGR01414">
    <property type="entry name" value="autotrans_barl"/>
    <property type="match status" value="1"/>
</dbReference>
<accession>A0ABS5RDU9</accession>
<dbReference type="EMBL" id="JAHCQH010000022">
    <property type="protein sequence ID" value="MBS9479101.1"/>
    <property type="molecule type" value="Genomic_DNA"/>
</dbReference>
<dbReference type="InterPro" id="IPR036709">
    <property type="entry name" value="Autotransporte_beta_dom_sf"/>
</dbReference>